<evidence type="ECO:0000313" key="2">
    <source>
        <dbReference type="Proteomes" id="UP001652461"/>
    </source>
</evidence>
<organism evidence="1 2">
    <name type="scientific">Laedolimicola ammoniilytica</name>
    <dbReference type="NCBI Taxonomy" id="2981771"/>
    <lineage>
        <taxon>Bacteria</taxon>
        <taxon>Bacillati</taxon>
        <taxon>Bacillota</taxon>
        <taxon>Clostridia</taxon>
        <taxon>Lachnospirales</taxon>
        <taxon>Lachnospiraceae</taxon>
        <taxon>Laedolimicola</taxon>
    </lineage>
</organism>
<gene>
    <name evidence="1" type="ORF">OCV63_09295</name>
</gene>
<proteinExistence type="predicted"/>
<reference evidence="1 2" key="1">
    <citation type="journal article" date="2021" name="ISME Commun">
        <title>Automated analysis of genomic sequences facilitates high-throughput and comprehensive description of bacteria.</title>
        <authorList>
            <person name="Hitch T.C.A."/>
        </authorList>
    </citation>
    <scope>NUCLEOTIDE SEQUENCE [LARGE SCALE GENOMIC DNA]</scope>
    <source>
        <strain evidence="1 2">Sanger_04</strain>
    </source>
</reference>
<accession>A0ABT2RY45</accession>
<dbReference type="RefSeq" id="WP_158363555.1">
    <property type="nucleotide sequence ID" value="NZ_JAOQKC010000011.1"/>
</dbReference>
<dbReference type="Proteomes" id="UP001652461">
    <property type="component" value="Unassembled WGS sequence"/>
</dbReference>
<protein>
    <submittedName>
        <fullName evidence="1">Uncharacterized protein</fullName>
    </submittedName>
</protein>
<name>A0ABT2RY45_9FIRM</name>
<dbReference type="EMBL" id="JAOQKC010000011">
    <property type="protein sequence ID" value="MCU6697092.1"/>
    <property type="molecule type" value="Genomic_DNA"/>
</dbReference>
<sequence length="96" mass="11224">MRKRIYNWLTAFDDNEGNYRLTENIDVAGFQDRQCAFIPYVENAQIRNLTFENVILGKTDANNTNYMGIFGEPLYIHITSVYNQDNSNDLTSWYAL</sequence>
<evidence type="ECO:0000313" key="1">
    <source>
        <dbReference type="EMBL" id="MCU6697092.1"/>
    </source>
</evidence>
<comment type="caution">
    <text evidence="1">The sequence shown here is derived from an EMBL/GenBank/DDBJ whole genome shotgun (WGS) entry which is preliminary data.</text>
</comment>
<keyword evidence="2" id="KW-1185">Reference proteome</keyword>